<dbReference type="SUPFAM" id="SSF110857">
    <property type="entry name" value="Gamma-glutamyl cyclotransferase-like"/>
    <property type="match status" value="1"/>
</dbReference>
<evidence type="ECO:0000256" key="1">
    <source>
        <dbReference type="ARBA" id="ARBA00012346"/>
    </source>
</evidence>
<feature type="compositionally biased region" description="Basic and acidic residues" evidence="5">
    <location>
        <begin position="241"/>
        <end position="260"/>
    </location>
</feature>
<keyword evidence="2" id="KW-0456">Lyase</keyword>
<reference evidence="7" key="1">
    <citation type="journal article" date="2021" name="Nat. Commun.">
        <title>Genetic determinants of endophytism in the Arabidopsis root mycobiome.</title>
        <authorList>
            <person name="Mesny F."/>
            <person name="Miyauchi S."/>
            <person name="Thiergart T."/>
            <person name="Pickel B."/>
            <person name="Atanasova L."/>
            <person name="Karlsson M."/>
            <person name="Huettel B."/>
            <person name="Barry K.W."/>
            <person name="Haridas S."/>
            <person name="Chen C."/>
            <person name="Bauer D."/>
            <person name="Andreopoulos W."/>
            <person name="Pangilinan J."/>
            <person name="LaButti K."/>
            <person name="Riley R."/>
            <person name="Lipzen A."/>
            <person name="Clum A."/>
            <person name="Drula E."/>
            <person name="Henrissat B."/>
            <person name="Kohler A."/>
            <person name="Grigoriev I.V."/>
            <person name="Martin F.M."/>
            <person name="Hacquard S."/>
        </authorList>
    </citation>
    <scope>NUCLEOTIDE SEQUENCE</scope>
    <source>
        <strain evidence="7">FSSC 5 MPI-SDFR-AT-0091</strain>
    </source>
</reference>
<evidence type="ECO:0000256" key="2">
    <source>
        <dbReference type="ARBA" id="ARBA00023239"/>
    </source>
</evidence>
<organism evidence="7 8">
    <name type="scientific">Fusarium solani</name>
    <name type="common">Filamentous fungus</name>
    <dbReference type="NCBI Taxonomy" id="169388"/>
    <lineage>
        <taxon>Eukaryota</taxon>
        <taxon>Fungi</taxon>
        <taxon>Dikarya</taxon>
        <taxon>Ascomycota</taxon>
        <taxon>Pezizomycotina</taxon>
        <taxon>Sordariomycetes</taxon>
        <taxon>Hypocreomycetidae</taxon>
        <taxon>Hypocreales</taxon>
        <taxon>Nectriaceae</taxon>
        <taxon>Fusarium</taxon>
        <taxon>Fusarium solani species complex</taxon>
    </lineage>
</organism>
<comment type="caution">
    <text evidence="7">The sequence shown here is derived from an EMBL/GenBank/DDBJ whole genome shotgun (WGS) entry which is preliminary data.</text>
</comment>
<feature type="region of interest" description="Disordered" evidence="5">
    <location>
        <begin position="121"/>
        <end position="166"/>
    </location>
</feature>
<dbReference type="InterPro" id="IPR036568">
    <property type="entry name" value="GGCT-like_sf"/>
</dbReference>
<dbReference type="OrthoDB" id="2924818at2759"/>
<dbReference type="InterPro" id="IPR017939">
    <property type="entry name" value="G-Glutamylcylcotransferase"/>
</dbReference>
<dbReference type="PANTHER" id="PTHR12935">
    <property type="entry name" value="GAMMA-GLUTAMYLCYCLOTRANSFERASE"/>
    <property type="match status" value="1"/>
</dbReference>
<accession>A0A9P9KF15</accession>
<feature type="region of interest" description="Disordered" evidence="5">
    <location>
        <begin position="224"/>
        <end position="293"/>
    </location>
</feature>
<gene>
    <name evidence="7" type="ORF">B0J15DRAFT_494900</name>
</gene>
<feature type="domain" description="Gamma-glutamylcyclotransferase AIG2-like" evidence="6">
    <location>
        <begin position="16"/>
        <end position="107"/>
    </location>
</feature>
<evidence type="ECO:0000256" key="4">
    <source>
        <dbReference type="PIRSR" id="PIRSR617939-2"/>
    </source>
</evidence>
<dbReference type="GO" id="GO:0003839">
    <property type="term" value="F:gamma-glutamylcyclotransferase activity"/>
    <property type="evidence" value="ECO:0007669"/>
    <property type="project" value="UniProtKB-EC"/>
</dbReference>
<feature type="active site" description="Proton acceptor" evidence="3">
    <location>
        <position position="85"/>
    </location>
</feature>
<evidence type="ECO:0000313" key="8">
    <source>
        <dbReference type="Proteomes" id="UP000736672"/>
    </source>
</evidence>
<dbReference type="Proteomes" id="UP000736672">
    <property type="component" value="Unassembled WGS sequence"/>
</dbReference>
<feature type="compositionally biased region" description="Polar residues" evidence="5">
    <location>
        <begin position="122"/>
        <end position="142"/>
    </location>
</feature>
<dbReference type="InterPro" id="IPR009288">
    <property type="entry name" value="AIG2-like_dom"/>
</dbReference>
<dbReference type="EMBL" id="JAGTJS010000010">
    <property type="protein sequence ID" value="KAH7254835.1"/>
    <property type="molecule type" value="Genomic_DNA"/>
</dbReference>
<protein>
    <recommendedName>
        <fullName evidence="1">gamma-glutamylcyclotransferase</fullName>
        <ecNumber evidence="1">4.3.2.9</ecNumber>
    </recommendedName>
</protein>
<dbReference type="PANTHER" id="PTHR12935:SF0">
    <property type="entry name" value="GAMMA-GLUTAMYLCYCLOTRANSFERASE"/>
    <property type="match status" value="1"/>
</dbReference>
<name>A0A9P9KF15_FUSSL</name>
<dbReference type="Pfam" id="PF06094">
    <property type="entry name" value="GGACT"/>
    <property type="match status" value="1"/>
</dbReference>
<dbReference type="Gene3D" id="3.10.490.10">
    <property type="entry name" value="Gamma-glutamyl cyclotransferase-like"/>
    <property type="match status" value="1"/>
</dbReference>
<dbReference type="AlphaFoldDB" id="A0A9P9KF15"/>
<feature type="compositionally biased region" description="Low complexity" evidence="5">
    <location>
        <begin position="263"/>
        <end position="277"/>
    </location>
</feature>
<feature type="binding site" evidence="4">
    <location>
        <begin position="16"/>
        <end position="21"/>
    </location>
    <ligand>
        <name>substrate</name>
    </ligand>
</feature>
<dbReference type="EC" id="4.3.2.9" evidence="1"/>
<sequence length="316" mass="34706">MQPSTLPRTRKPDVLYFAYGSNLHVAQMAKRCPSSVFIGTGTLSGYRWQINERGVANVVPADDSSVEGLVYLVNARDVRALDRSEGVARKLYQKHMLEIVLQRHRQYSSFTSARLAHVLEEASNSSDQASGQTSQSAGANSDSDPEGSPHQHGPPSNGPPSQRQQRAYRPLDVKALVYVSENYATDGTIREEYIARMRNAVFNACTLGVSQSFLDKYIVPHLKPDKEEPAIPNQAQEENQEEKRQEEKQEDKKEEGKAGESPDTAASNDATTSNTADKSSGQTKETQDGQREGRFDAVIVGACVLATAGWCSMTLL</sequence>
<keyword evidence="8" id="KW-1185">Reference proteome</keyword>
<evidence type="ECO:0000259" key="6">
    <source>
        <dbReference type="Pfam" id="PF06094"/>
    </source>
</evidence>
<evidence type="ECO:0000313" key="7">
    <source>
        <dbReference type="EMBL" id="KAH7254835.1"/>
    </source>
</evidence>
<dbReference type="InterPro" id="IPR013024">
    <property type="entry name" value="GGCT-like"/>
</dbReference>
<proteinExistence type="predicted"/>
<dbReference type="CDD" id="cd06661">
    <property type="entry name" value="GGCT_like"/>
    <property type="match status" value="1"/>
</dbReference>
<evidence type="ECO:0000256" key="5">
    <source>
        <dbReference type="SAM" id="MobiDB-lite"/>
    </source>
</evidence>
<evidence type="ECO:0000256" key="3">
    <source>
        <dbReference type="PIRSR" id="PIRSR617939-1"/>
    </source>
</evidence>